<proteinExistence type="predicted"/>
<gene>
    <name evidence="2" type="ORF">JJQ60_13415</name>
</gene>
<evidence type="ECO:0000259" key="1">
    <source>
        <dbReference type="Pfam" id="PF22322"/>
    </source>
</evidence>
<keyword evidence="3" id="KW-1185">Reference proteome</keyword>
<feature type="domain" description="DUF6973" evidence="1">
    <location>
        <begin position="20"/>
        <end position="142"/>
    </location>
</feature>
<dbReference type="Pfam" id="PF22322">
    <property type="entry name" value="DUF6973"/>
    <property type="match status" value="1"/>
</dbReference>
<sequence length="163" mass="18846">MRVWSVLKKLSLKEFFQLAGLMLQNPLYILPTLKATKLTLEICNASYADTHHLHGKANAFRHALWNVLICQKTFKITKNDEKSIIWAQKVTDLHEELAPNEPLEKAMDLHNNQIGRFYFASIKGSSEEEIILFLKEKAQKGKKIIEIKDILDHQSNLVYLSEE</sequence>
<dbReference type="InterPro" id="IPR054246">
    <property type="entry name" value="DUF6973"/>
</dbReference>
<name>A0A937DA93_9FLAO</name>
<protein>
    <recommendedName>
        <fullName evidence="1">DUF6973 domain-containing protein</fullName>
    </recommendedName>
</protein>
<dbReference type="RefSeq" id="WP_201920903.1">
    <property type="nucleotide sequence ID" value="NZ_BAABAX010000031.1"/>
</dbReference>
<organism evidence="2 3">
    <name type="scientific">Aquimarina mytili</name>
    <dbReference type="NCBI Taxonomy" id="874423"/>
    <lineage>
        <taxon>Bacteria</taxon>
        <taxon>Pseudomonadati</taxon>
        <taxon>Bacteroidota</taxon>
        <taxon>Flavobacteriia</taxon>
        <taxon>Flavobacteriales</taxon>
        <taxon>Flavobacteriaceae</taxon>
        <taxon>Aquimarina</taxon>
    </lineage>
</organism>
<evidence type="ECO:0000313" key="3">
    <source>
        <dbReference type="Proteomes" id="UP000651057"/>
    </source>
</evidence>
<evidence type="ECO:0000313" key="2">
    <source>
        <dbReference type="EMBL" id="MBL0684522.1"/>
    </source>
</evidence>
<dbReference type="EMBL" id="JAERQJ010000005">
    <property type="protein sequence ID" value="MBL0684522.1"/>
    <property type="molecule type" value="Genomic_DNA"/>
</dbReference>
<reference evidence="2" key="1">
    <citation type="submission" date="2021-01" db="EMBL/GenBank/DDBJ databases">
        <authorList>
            <person name="Zhong Y.L."/>
        </authorList>
    </citation>
    <scope>NUCLEOTIDE SEQUENCE</scope>
    <source>
        <strain evidence="2">KCTC 23302</strain>
    </source>
</reference>
<dbReference type="Proteomes" id="UP000651057">
    <property type="component" value="Unassembled WGS sequence"/>
</dbReference>
<dbReference type="AlphaFoldDB" id="A0A937DA93"/>
<comment type="caution">
    <text evidence="2">The sequence shown here is derived from an EMBL/GenBank/DDBJ whole genome shotgun (WGS) entry which is preliminary data.</text>
</comment>
<accession>A0A937DA93</accession>